<organism evidence="1 2">
    <name type="scientific">Larkinella arboricola</name>
    <dbReference type="NCBI Taxonomy" id="643671"/>
    <lineage>
        <taxon>Bacteria</taxon>
        <taxon>Pseudomonadati</taxon>
        <taxon>Bacteroidota</taxon>
        <taxon>Cytophagia</taxon>
        <taxon>Cytophagales</taxon>
        <taxon>Spirosomataceae</taxon>
        <taxon>Larkinella</taxon>
    </lineage>
</organism>
<reference evidence="1 2" key="1">
    <citation type="submission" date="2018-06" db="EMBL/GenBank/DDBJ databases">
        <title>Genomic Encyclopedia of Archaeal and Bacterial Type Strains, Phase II (KMG-II): from individual species to whole genera.</title>
        <authorList>
            <person name="Goeker M."/>
        </authorList>
    </citation>
    <scope>NUCLEOTIDE SEQUENCE [LARGE SCALE GENOMIC DNA]</scope>
    <source>
        <strain evidence="1 2">DSM 21851</strain>
    </source>
</reference>
<dbReference type="RefSeq" id="WP_111630885.1">
    <property type="nucleotide sequence ID" value="NZ_QLMC01000007.1"/>
</dbReference>
<keyword evidence="2" id="KW-1185">Reference proteome</keyword>
<dbReference type="EMBL" id="QLMC01000007">
    <property type="protein sequence ID" value="RAJ92543.1"/>
    <property type="molecule type" value="Genomic_DNA"/>
</dbReference>
<name>A0A327WP94_LARAB</name>
<dbReference type="OrthoDB" id="886933at2"/>
<protein>
    <submittedName>
        <fullName evidence="1">Uncharacterized protein</fullName>
    </submittedName>
</protein>
<evidence type="ECO:0000313" key="1">
    <source>
        <dbReference type="EMBL" id="RAJ92543.1"/>
    </source>
</evidence>
<gene>
    <name evidence="1" type="ORF">LX87_04873</name>
</gene>
<evidence type="ECO:0000313" key="2">
    <source>
        <dbReference type="Proteomes" id="UP000248790"/>
    </source>
</evidence>
<comment type="caution">
    <text evidence="1">The sequence shown here is derived from an EMBL/GenBank/DDBJ whole genome shotgun (WGS) entry which is preliminary data.</text>
</comment>
<proteinExistence type="predicted"/>
<sequence length="63" mass="7101">MEYTYLGDRMTDSQLKGKGCDAVRRADGRCIRGKTGSMLVRFENGALHVVIGRLLRKVRKAMD</sequence>
<accession>A0A327WP94</accession>
<dbReference type="Proteomes" id="UP000248790">
    <property type="component" value="Unassembled WGS sequence"/>
</dbReference>
<dbReference type="AlphaFoldDB" id="A0A327WP94"/>